<dbReference type="SUPFAM" id="SSF47323">
    <property type="entry name" value="Anticodon-binding domain of a subclass of class I aminoacyl-tRNA synthetases"/>
    <property type="match status" value="1"/>
</dbReference>
<evidence type="ECO:0000256" key="12">
    <source>
        <dbReference type="ARBA" id="ARBA00030904"/>
    </source>
</evidence>
<dbReference type="EC" id="6.1.1.10" evidence="4"/>
<keyword evidence="6" id="KW-0963">Cytoplasm</keyword>
<comment type="catalytic activity">
    <reaction evidence="13">
        <text>tRNA(Met) + L-methionine + ATP = L-methionyl-tRNA(Met) + AMP + diphosphate</text>
        <dbReference type="Rhea" id="RHEA:13481"/>
        <dbReference type="Rhea" id="RHEA-COMP:9667"/>
        <dbReference type="Rhea" id="RHEA-COMP:9698"/>
        <dbReference type="ChEBI" id="CHEBI:30616"/>
        <dbReference type="ChEBI" id="CHEBI:33019"/>
        <dbReference type="ChEBI" id="CHEBI:57844"/>
        <dbReference type="ChEBI" id="CHEBI:78442"/>
        <dbReference type="ChEBI" id="CHEBI:78530"/>
        <dbReference type="ChEBI" id="CHEBI:456215"/>
        <dbReference type="EC" id="6.1.1.10"/>
    </reaction>
</comment>
<dbReference type="Gene3D" id="2.20.28.20">
    <property type="entry name" value="Methionyl-tRNA synthetase, Zn-domain"/>
    <property type="match status" value="1"/>
</dbReference>
<keyword evidence="9 14" id="KW-0067">ATP-binding</keyword>
<evidence type="ECO:0000256" key="5">
    <source>
        <dbReference type="ARBA" id="ARBA00018753"/>
    </source>
</evidence>
<dbReference type="EMBL" id="DWWA01000020">
    <property type="protein sequence ID" value="HJC71933.1"/>
    <property type="molecule type" value="Genomic_DNA"/>
</dbReference>
<evidence type="ECO:0000256" key="9">
    <source>
        <dbReference type="ARBA" id="ARBA00022840"/>
    </source>
</evidence>
<evidence type="ECO:0000313" key="16">
    <source>
        <dbReference type="EMBL" id="HJC71933.1"/>
    </source>
</evidence>
<dbReference type="InterPro" id="IPR001412">
    <property type="entry name" value="aa-tRNA-synth_I_CS"/>
</dbReference>
<sequence>MKTVVIGGAWPYANGSLHIGHIAALLPGDVLARYYRAKGAKVFYVSGSDCYGTPITIRAQQESTTPEAISERYHREFCEVFQALGFSYDRYLKTTDGTHRNFVQAFHRTLYQSNTIEERVVQQAYCETCKSVLTDRMVIGFCPQCGKATRAEQCEFCGELLEAEHLKEPCCAECHTPVSFRRSKHLFLKMSAWSEQIEQHVRAHPYWRKNAISFTNRYLSEGLPDRALTRDLRWGIPVPKEGYENKCIYIWAENVLGYFSAVSSLCEQHGENFTDIVGRSSDTMTYYVHGKDNIPFHSIILPALLLAHGGQFCLPDQIISSEHVTLEGKKISTSKNWAVWVKDLVQKVQPDEIRYFFIANGPEKRDSDFSFREFHEKVHSELIGIWGNFVNRTLAFSNRYFDGEIPQEEIGPEVKERIKSIFECVGESIEHGAFKEALFKAMEGARFANRYYDGKAPWKTRLNDIGNCRKTIANCFYLVANLSVVFAPFLPFSSEKIQRWLGIENRWEQQTPVKPFLSGSEGILFEKFDGSAFSQDLIER</sequence>
<comment type="similarity">
    <text evidence="3">Belongs to the class-I aminoacyl-tRNA synthetase family. MetG type 1 subfamily.</text>
</comment>
<comment type="caution">
    <text evidence="16">The sequence shown here is derived from an EMBL/GenBank/DDBJ whole genome shotgun (WGS) entry which is preliminary data.</text>
</comment>
<dbReference type="InterPro" id="IPR015413">
    <property type="entry name" value="Methionyl/Leucyl_tRNA_Synth"/>
</dbReference>
<dbReference type="PANTHER" id="PTHR45765:SF1">
    <property type="entry name" value="METHIONINE--TRNA LIGASE, CYTOPLASMIC"/>
    <property type="match status" value="1"/>
</dbReference>
<evidence type="ECO:0000256" key="2">
    <source>
        <dbReference type="ARBA" id="ARBA00004496"/>
    </source>
</evidence>
<dbReference type="AlphaFoldDB" id="A0A9D2Q4S9"/>
<evidence type="ECO:0000259" key="15">
    <source>
        <dbReference type="Pfam" id="PF09334"/>
    </source>
</evidence>
<keyword evidence="7 14" id="KW-0436">Ligase</keyword>
<dbReference type="InterPro" id="IPR009080">
    <property type="entry name" value="tRNAsynth_Ia_anticodon-bd"/>
</dbReference>
<dbReference type="InterPro" id="IPR041872">
    <property type="entry name" value="Anticodon_Met"/>
</dbReference>
<evidence type="ECO:0000256" key="8">
    <source>
        <dbReference type="ARBA" id="ARBA00022741"/>
    </source>
</evidence>
<evidence type="ECO:0000256" key="14">
    <source>
        <dbReference type="RuleBase" id="RU363039"/>
    </source>
</evidence>
<reference evidence="16" key="2">
    <citation type="submission" date="2021-04" db="EMBL/GenBank/DDBJ databases">
        <authorList>
            <person name="Gilroy R."/>
        </authorList>
    </citation>
    <scope>NUCLEOTIDE SEQUENCE</scope>
    <source>
        <strain evidence="16">5933</strain>
    </source>
</reference>
<dbReference type="GO" id="GO:0005524">
    <property type="term" value="F:ATP binding"/>
    <property type="evidence" value="ECO:0007669"/>
    <property type="project" value="UniProtKB-KW"/>
</dbReference>
<name>A0A9D2Q4S9_9FIRM</name>
<dbReference type="CDD" id="cd07957">
    <property type="entry name" value="Anticodon_Ia_Met"/>
    <property type="match status" value="1"/>
</dbReference>
<dbReference type="PRINTS" id="PR01041">
    <property type="entry name" value="TRNASYNTHMET"/>
</dbReference>
<dbReference type="GO" id="GO:0005829">
    <property type="term" value="C:cytosol"/>
    <property type="evidence" value="ECO:0007669"/>
    <property type="project" value="TreeGrafter"/>
</dbReference>
<gene>
    <name evidence="16" type="primary">metG</name>
    <name evidence="16" type="ORF">H9698_03960</name>
</gene>
<dbReference type="InterPro" id="IPR014729">
    <property type="entry name" value="Rossmann-like_a/b/a_fold"/>
</dbReference>
<keyword evidence="10 14" id="KW-0648">Protein biosynthesis</keyword>
<dbReference type="SUPFAM" id="SSF52374">
    <property type="entry name" value="Nucleotidylyl transferase"/>
    <property type="match status" value="1"/>
</dbReference>
<dbReference type="GO" id="GO:0004825">
    <property type="term" value="F:methionine-tRNA ligase activity"/>
    <property type="evidence" value="ECO:0007669"/>
    <property type="project" value="UniProtKB-EC"/>
</dbReference>
<dbReference type="NCBIfam" id="TIGR00398">
    <property type="entry name" value="metG"/>
    <property type="match status" value="1"/>
</dbReference>
<evidence type="ECO:0000256" key="3">
    <source>
        <dbReference type="ARBA" id="ARBA00008258"/>
    </source>
</evidence>
<dbReference type="GO" id="GO:0006431">
    <property type="term" value="P:methionyl-tRNA aminoacylation"/>
    <property type="evidence" value="ECO:0007669"/>
    <property type="project" value="InterPro"/>
</dbReference>
<feature type="domain" description="Methionyl/Leucyl tRNA synthetase" evidence="15">
    <location>
        <begin position="5"/>
        <end position="394"/>
    </location>
</feature>
<comment type="subcellular location">
    <subcellularLocation>
        <location evidence="2">Cytoplasm</location>
    </subcellularLocation>
</comment>
<dbReference type="InterPro" id="IPR029038">
    <property type="entry name" value="MetRS_Zn"/>
</dbReference>
<proteinExistence type="inferred from homology"/>
<dbReference type="Proteomes" id="UP000823918">
    <property type="component" value="Unassembled WGS sequence"/>
</dbReference>
<dbReference type="InterPro" id="IPR023458">
    <property type="entry name" value="Met-tRNA_ligase_1"/>
</dbReference>
<evidence type="ECO:0000256" key="7">
    <source>
        <dbReference type="ARBA" id="ARBA00022598"/>
    </source>
</evidence>
<dbReference type="PROSITE" id="PS00178">
    <property type="entry name" value="AA_TRNA_LIGASE_I"/>
    <property type="match status" value="1"/>
</dbReference>
<dbReference type="Gene3D" id="3.40.50.620">
    <property type="entry name" value="HUPs"/>
    <property type="match status" value="1"/>
</dbReference>
<dbReference type="PANTHER" id="PTHR45765">
    <property type="entry name" value="METHIONINE--TRNA LIGASE"/>
    <property type="match status" value="1"/>
</dbReference>
<accession>A0A9D2Q4S9</accession>
<dbReference type="Pfam" id="PF09334">
    <property type="entry name" value="tRNA-synt_1g"/>
    <property type="match status" value="1"/>
</dbReference>
<comment type="function">
    <text evidence="1">Is required not only for elongation of protein synthesis but also for the initiation of all mRNA translation through initiator tRNA(fMet) aminoacylation.</text>
</comment>
<protein>
    <recommendedName>
        <fullName evidence="5">Methionine--tRNA ligase</fullName>
        <ecNumber evidence="4">6.1.1.10</ecNumber>
    </recommendedName>
    <alternativeName>
        <fullName evidence="12">Methionyl-tRNA synthetase</fullName>
    </alternativeName>
</protein>
<reference evidence="16" key="1">
    <citation type="journal article" date="2021" name="PeerJ">
        <title>Extensive microbial diversity within the chicken gut microbiome revealed by metagenomics and culture.</title>
        <authorList>
            <person name="Gilroy R."/>
            <person name="Ravi A."/>
            <person name="Getino M."/>
            <person name="Pursley I."/>
            <person name="Horton D.L."/>
            <person name="Alikhan N.F."/>
            <person name="Baker D."/>
            <person name="Gharbi K."/>
            <person name="Hall N."/>
            <person name="Watson M."/>
            <person name="Adriaenssens E.M."/>
            <person name="Foster-Nyarko E."/>
            <person name="Jarju S."/>
            <person name="Secka A."/>
            <person name="Antonio M."/>
            <person name="Oren A."/>
            <person name="Chaudhuri R.R."/>
            <person name="La Ragione R."/>
            <person name="Hildebrand F."/>
            <person name="Pallen M.J."/>
        </authorList>
    </citation>
    <scope>NUCLEOTIDE SEQUENCE</scope>
    <source>
        <strain evidence="16">5933</strain>
    </source>
</reference>
<dbReference type="InterPro" id="IPR033911">
    <property type="entry name" value="MetRS_core"/>
</dbReference>
<evidence type="ECO:0000256" key="1">
    <source>
        <dbReference type="ARBA" id="ARBA00003314"/>
    </source>
</evidence>
<evidence type="ECO:0000256" key="13">
    <source>
        <dbReference type="ARBA" id="ARBA00047364"/>
    </source>
</evidence>
<evidence type="ECO:0000313" key="17">
    <source>
        <dbReference type="Proteomes" id="UP000823918"/>
    </source>
</evidence>
<evidence type="ECO:0000256" key="11">
    <source>
        <dbReference type="ARBA" id="ARBA00023146"/>
    </source>
</evidence>
<dbReference type="Gene3D" id="1.10.730.10">
    <property type="entry name" value="Isoleucyl-tRNA Synthetase, Domain 1"/>
    <property type="match status" value="1"/>
</dbReference>
<dbReference type="InterPro" id="IPR014758">
    <property type="entry name" value="Met-tRNA_synth"/>
</dbReference>
<keyword evidence="11 14" id="KW-0030">Aminoacyl-tRNA synthetase</keyword>
<organism evidence="16 17">
    <name type="scientific">Candidatus Ruthenibacterium merdavium</name>
    <dbReference type="NCBI Taxonomy" id="2838752"/>
    <lineage>
        <taxon>Bacteria</taxon>
        <taxon>Bacillati</taxon>
        <taxon>Bacillota</taxon>
        <taxon>Clostridia</taxon>
        <taxon>Eubacteriales</taxon>
        <taxon>Oscillospiraceae</taxon>
        <taxon>Ruthenibacterium</taxon>
    </lineage>
</organism>
<evidence type="ECO:0000256" key="6">
    <source>
        <dbReference type="ARBA" id="ARBA00022490"/>
    </source>
</evidence>
<keyword evidence="8 14" id="KW-0547">Nucleotide-binding</keyword>
<evidence type="ECO:0000256" key="4">
    <source>
        <dbReference type="ARBA" id="ARBA00012838"/>
    </source>
</evidence>
<evidence type="ECO:0000256" key="10">
    <source>
        <dbReference type="ARBA" id="ARBA00022917"/>
    </source>
</evidence>